<accession>M5FPU6</accession>
<dbReference type="GeneID" id="63690608"/>
<name>M5FPU6_DACPD</name>
<evidence type="ECO:0000313" key="1">
    <source>
        <dbReference type="EMBL" id="EJT97323.1"/>
    </source>
</evidence>
<evidence type="ECO:0000313" key="2">
    <source>
        <dbReference type="Proteomes" id="UP000030653"/>
    </source>
</evidence>
<dbReference type="HOGENOM" id="CLU_2800904_0_0_1"/>
<dbReference type="RefSeq" id="XP_040624221.1">
    <property type="nucleotide sequence ID" value="XM_040775546.1"/>
</dbReference>
<reference evidence="1 2" key="1">
    <citation type="journal article" date="2012" name="Science">
        <title>The Paleozoic origin of enzymatic lignin decomposition reconstructed from 31 fungal genomes.</title>
        <authorList>
            <person name="Floudas D."/>
            <person name="Binder M."/>
            <person name="Riley R."/>
            <person name="Barry K."/>
            <person name="Blanchette R.A."/>
            <person name="Henrissat B."/>
            <person name="Martinez A.T."/>
            <person name="Otillar R."/>
            <person name="Spatafora J.W."/>
            <person name="Yadav J.S."/>
            <person name="Aerts A."/>
            <person name="Benoit I."/>
            <person name="Boyd A."/>
            <person name="Carlson A."/>
            <person name="Copeland A."/>
            <person name="Coutinho P.M."/>
            <person name="de Vries R.P."/>
            <person name="Ferreira P."/>
            <person name="Findley K."/>
            <person name="Foster B."/>
            <person name="Gaskell J."/>
            <person name="Glotzer D."/>
            <person name="Gorecki P."/>
            <person name="Heitman J."/>
            <person name="Hesse C."/>
            <person name="Hori C."/>
            <person name="Igarashi K."/>
            <person name="Jurgens J.A."/>
            <person name="Kallen N."/>
            <person name="Kersten P."/>
            <person name="Kohler A."/>
            <person name="Kuees U."/>
            <person name="Kumar T.K.A."/>
            <person name="Kuo A."/>
            <person name="LaButti K."/>
            <person name="Larrondo L.F."/>
            <person name="Lindquist E."/>
            <person name="Ling A."/>
            <person name="Lombard V."/>
            <person name="Lucas S."/>
            <person name="Lundell T."/>
            <person name="Martin R."/>
            <person name="McLaughlin D.J."/>
            <person name="Morgenstern I."/>
            <person name="Morin E."/>
            <person name="Murat C."/>
            <person name="Nagy L.G."/>
            <person name="Nolan M."/>
            <person name="Ohm R.A."/>
            <person name="Patyshakuliyeva A."/>
            <person name="Rokas A."/>
            <person name="Ruiz-Duenas F.J."/>
            <person name="Sabat G."/>
            <person name="Salamov A."/>
            <person name="Samejima M."/>
            <person name="Schmutz J."/>
            <person name="Slot J.C."/>
            <person name="St John F."/>
            <person name="Stenlid J."/>
            <person name="Sun H."/>
            <person name="Sun S."/>
            <person name="Syed K."/>
            <person name="Tsang A."/>
            <person name="Wiebenga A."/>
            <person name="Young D."/>
            <person name="Pisabarro A."/>
            <person name="Eastwood D.C."/>
            <person name="Martin F."/>
            <person name="Cullen D."/>
            <person name="Grigoriev I.V."/>
            <person name="Hibbett D.S."/>
        </authorList>
    </citation>
    <scope>NUCLEOTIDE SEQUENCE [LARGE SCALE GENOMIC DNA]</scope>
    <source>
        <strain evidence="1 2">DJM-731 SS1</strain>
    </source>
</reference>
<sequence length="68" mass="7814">EYNKALDSLESLVVQWLFELKKLDLQGTGYKMCCMLGEALQRRSNAIWIALNKYNELAACVHQPIPML</sequence>
<dbReference type="Proteomes" id="UP000030653">
    <property type="component" value="Unassembled WGS sequence"/>
</dbReference>
<proteinExistence type="predicted"/>
<dbReference type="AlphaFoldDB" id="M5FPU6"/>
<dbReference type="OrthoDB" id="2676448at2759"/>
<organism evidence="1 2">
    <name type="scientific">Dacryopinax primogenitus (strain DJM 731)</name>
    <name type="common">Brown rot fungus</name>
    <dbReference type="NCBI Taxonomy" id="1858805"/>
    <lineage>
        <taxon>Eukaryota</taxon>
        <taxon>Fungi</taxon>
        <taxon>Dikarya</taxon>
        <taxon>Basidiomycota</taxon>
        <taxon>Agaricomycotina</taxon>
        <taxon>Dacrymycetes</taxon>
        <taxon>Dacrymycetales</taxon>
        <taxon>Dacrymycetaceae</taxon>
        <taxon>Dacryopinax</taxon>
    </lineage>
</organism>
<protein>
    <submittedName>
        <fullName evidence="1">Uncharacterized protein</fullName>
    </submittedName>
</protein>
<dbReference type="EMBL" id="JH795877">
    <property type="protein sequence ID" value="EJT97323.1"/>
    <property type="molecule type" value="Genomic_DNA"/>
</dbReference>
<feature type="non-terminal residue" evidence="1">
    <location>
        <position position="68"/>
    </location>
</feature>
<gene>
    <name evidence="1" type="ORF">DACRYDRAFT_59226</name>
</gene>
<keyword evidence="2" id="KW-1185">Reference proteome</keyword>